<dbReference type="Proteomes" id="UP001172082">
    <property type="component" value="Unassembled WGS sequence"/>
</dbReference>
<dbReference type="InterPro" id="IPR035906">
    <property type="entry name" value="MetI-like_sf"/>
</dbReference>
<comment type="similarity">
    <text evidence="7">In the N-terminal section; belongs to the binding-protein-dependent transport system permease family.</text>
</comment>
<feature type="transmembrane region" description="Helical" evidence="8">
    <location>
        <begin position="212"/>
        <end position="232"/>
    </location>
</feature>
<proteinExistence type="inferred from homology"/>
<dbReference type="Gene3D" id="1.10.3720.10">
    <property type="entry name" value="MetI-like"/>
    <property type="match status" value="1"/>
</dbReference>
<evidence type="ECO:0000256" key="1">
    <source>
        <dbReference type="ARBA" id="ARBA00004651"/>
    </source>
</evidence>
<comment type="similarity">
    <text evidence="6">In the C-terminal section; belongs to the OsmX family.</text>
</comment>
<keyword evidence="4 8" id="KW-1133">Transmembrane helix</keyword>
<dbReference type="InterPro" id="IPR007210">
    <property type="entry name" value="ABC_Gly_betaine_transp_sub-bd"/>
</dbReference>
<accession>A0ABT8KXV9</accession>
<dbReference type="PROSITE" id="PS50928">
    <property type="entry name" value="ABC_TM1"/>
    <property type="match status" value="1"/>
</dbReference>
<evidence type="ECO:0000313" key="11">
    <source>
        <dbReference type="Proteomes" id="UP001172082"/>
    </source>
</evidence>
<dbReference type="PANTHER" id="PTHR30177">
    <property type="entry name" value="GLYCINE BETAINE/L-PROLINE TRANSPORT SYSTEM PERMEASE PROTEIN PROW"/>
    <property type="match status" value="1"/>
</dbReference>
<keyword evidence="3 8" id="KW-0812">Transmembrane</keyword>
<gene>
    <name evidence="10" type="ORF">QQ008_26605</name>
</gene>
<comment type="caution">
    <text evidence="10">The sequence shown here is derived from an EMBL/GenBank/DDBJ whole genome shotgun (WGS) entry which is preliminary data.</text>
</comment>
<dbReference type="Pfam" id="PF00528">
    <property type="entry name" value="BPD_transp_1"/>
    <property type="match status" value="1"/>
</dbReference>
<dbReference type="PANTHER" id="PTHR30177:SF4">
    <property type="entry name" value="OSMOPROTECTANT IMPORT PERMEASE PROTEIN OSMW"/>
    <property type="match status" value="1"/>
</dbReference>
<evidence type="ECO:0000259" key="9">
    <source>
        <dbReference type="PROSITE" id="PS50928"/>
    </source>
</evidence>
<comment type="subcellular location">
    <subcellularLocation>
        <location evidence="1 8">Cell membrane</location>
        <topology evidence="1 8">Multi-pass membrane protein</topology>
    </subcellularLocation>
</comment>
<evidence type="ECO:0000256" key="4">
    <source>
        <dbReference type="ARBA" id="ARBA00022989"/>
    </source>
</evidence>
<dbReference type="SUPFAM" id="SSF53850">
    <property type="entry name" value="Periplasmic binding protein-like II"/>
    <property type="match status" value="2"/>
</dbReference>
<dbReference type="InterPro" id="IPR000515">
    <property type="entry name" value="MetI-like"/>
</dbReference>
<sequence length="523" mass="58261">MIDSLRGVIAFMIDNQEEIWKQTLEHLWITVVALGVAVIVGLLLGVIISRYERLAGPVIGTVGIFQIIPSIALLGFMIPFLGIGVVPAIVALFLYGLLPIVRNTFTGINSVKPSIKEAARGMGMSNTQILTRVELPLAMPVIFAGIRTAFVINVGVATLCALIAAGGLGEFIFRGIALNNVNMIFAGAIPAAILAIFFDALLGTIQKYIKQLIKPVLITVILGIFIIVPYFFVQSMAERSFRGGFPSEFMQRADGYEGLEKLYNLDMETVELEIGLMYQAVKNKDVDVISGFSTDGRIKAYNLRNLIDDKHYFPPYYAAPMVRGATLRKYPELNEVFERIAGKISDEQMAKMNYEVDQNKKAPKAVAKAYLNEIGLKTDVQLDGDPVIVVGSKNFTENFILAEMFAYLIENYANLKVELKLGFGGTKLNIDALANGDIDLYPEYTGTGLLVLINPREEIRKSIIDDKDKVYDFVKEESRKQYDFEWLQPLGFNNTFALMMREEHARQLNIQSISDLSKYLENL</sequence>
<evidence type="ECO:0000256" key="8">
    <source>
        <dbReference type="RuleBase" id="RU363032"/>
    </source>
</evidence>
<reference evidence="10" key="1">
    <citation type="submission" date="2023-06" db="EMBL/GenBank/DDBJ databases">
        <title>Genomic of Parafulvivirga corallium.</title>
        <authorList>
            <person name="Wang G."/>
        </authorList>
    </citation>
    <scope>NUCLEOTIDE SEQUENCE</scope>
    <source>
        <strain evidence="10">BMA10</strain>
    </source>
</reference>
<dbReference type="EMBL" id="JAUJEA010000014">
    <property type="protein sequence ID" value="MDN5204989.1"/>
    <property type="molecule type" value="Genomic_DNA"/>
</dbReference>
<evidence type="ECO:0000256" key="7">
    <source>
        <dbReference type="ARBA" id="ARBA00035652"/>
    </source>
</evidence>
<feature type="transmembrane region" description="Helical" evidence="8">
    <location>
        <begin position="27"/>
        <end position="47"/>
    </location>
</feature>
<keyword evidence="2 8" id="KW-0813">Transport</keyword>
<keyword evidence="5 8" id="KW-0472">Membrane</keyword>
<feature type="transmembrane region" description="Helical" evidence="8">
    <location>
        <begin position="141"/>
        <end position="164"/>
    </location>
</feature>
<dbReference type="Gene3D" id="3.40.190.10">
    <property type="entry name" value="Periplasmic binding protein-like II"/>
    <property type="match status" value="2"/>
</dbReference>
<dbReference type="Pfam" id="PF04069">
    <property type="entry name" value="OpuAC"/>
    <property type="match status" value="2"/>
</dbReference>
<evidence type="ECO:0000256" key="2">
    <source>
        <dbReference type="ARBA" id="ARBA00022448"/>
    </source>
</evidence>
<evidence type="ECO:0000256" key="3">
    <source>
        <dbReference type="ARBA" id="ARBA00022692"/>
    </source>
</evidence>
<feature type="transmembrane region" description="Helical" evidence="8">
    <location>
        <begin position="54"/>
        <end position="74"/>
    </location>
</feature>
<name>A0ABT8KXV9_9BACT</name>
<feature type="domain" description="ABC transmembrane type-1" evidence="9">
    <location>
        <begin position="23"/>
        <end position="202"/>
    </location>
</feature>
<evidence type="ECO:0000256" key="5">
    <source>
        <dbReference type="ARBA" id="ARBA00023136"/>
    </source>
</evidence>
<keyword evidence="11" id="KW-1185">Reference proteome</keyword>
<protein>
    <submittedName>
        <fullName evidence="10">ABC transporter permease/substrate-binding protein</fullName>
    </submittedName>
</protein>
<dbReference type="SUPFAM" id="SSF161098">
    <property type="entry name" value="MetI-like"/>
    <property type="match status" value="1"/>
</dbReference>
<dbReference type="InterPro" id="IPR051204">
    <property type="entry name" value="ABC_transp_perm/SBD"/>
</dbReference>
<dbReference type="RefSeq" id="WP_346755013.1">
    <property type="nucleotide sequence ID" value="NZ_JAUJEA010000014.1"/>
</dbReference>
<comment type="similarity">
    <text evidence="8">Belongs to the binding-protein-dependent transport system permease family.</text>
</comment>
<evidence type="ECO:0000313" key="10">
    <source>
        <dbReference type="EMBL" id="MDN5204989.1"/>
    </source>
</evidence>
<organism evidence="10 11">
    <name type="scientific">Splendidivirga corallicola</name>
    <dbReference type="NCBI Taxonomy" id="3051826"/>
    <lineage>
        <taxon>Bacteria</taxon>
        <taxon>Pseudomonadati</taxon>
        <taxon>Bacteroidota</taxon>
        <taxon>Cytophagia</taxon>
        <taxon>Cytophagales</taxon>
        <taxon>Splendidivirgaceae</taxon>
        <taxon>Splendidivirga</taxon>
    </lineage>
</organism>
<feature type="transmembrane region" description="Helical" evidence="8">
    <location>
        <begin position="184"/>
        <end position="205"/>
    </location>
</feature>
<feature type="transmembrane region" description="Helical" evidence="8">
    <location>
        <begin position="80"/>
        <end position="98"/>
    </location>
</feature>
<evidence type="ECO:0000256" key="6">
    <source>
        <dbReference type="ARBA" id="ARBA00035642"/>
    </source>
</evidence>